<dbReference type="Pfam" id="PF17128">
    <property type="entry name" value="DUF5107"/>
    <property type="match status" value="1"/>
</dbReference>
<feature type="domain" description="DUF5107" evidence="1">
    <location>
        <begin position="5"/>
        <end position="64"/>
    </location>
</feature>
<evidence type="ECO:0000313" key="2">
    <source>
        <dbReference type="EMBL" id="GAI92707.1"/>
    </source>
</evidence>
<reference evidence="2" key="1">
    <citation type="journal article" date="2014" name="Front. Microbiol.">
        <title>High frequency of phylogenetically diverse reductive dehalogenase-homologous genes in deep subseafloor sedimentary metagenomes.</title>
        <authorList>
            <person name="Kawai M."/>
            <person name="Futagami T."/>
            <person name="Toyoda A."/>
            <person name="Takaki Y."/>
            <person name="Nishi S."/>
            <person name="Hori S."/>
            <person name="Arai W."/>
            <person name="Tsubouchi T."/>
            <person name="Morono Y."/>
            <person name="Uchiyama I."/>
            <person name="Ito T."/>
            <person name="Fujiyama A."/>
            <person name="Inagaki F."/>
            <person name="Takami H."/>
        </authorList>
    </citation>
    <scope>NUCLEOTIDE SEQUENCE</scope>
    <source>
        <strain evidence="2">Expedition CK06-06</strain>
    </source>
</reference>
<comment type="caution">
    <text evidence="2">The sequence shown here is derived from an EMBL/GenBank/DDBJ whole genome shotgun (WGS) entry which is preliminary data.</text>
</comment>
<dbReference type="EMBL" id="BARW01020532">
    <property type="protein sequence ID" value="GAI92707.1"/>
    <property type="molecule type" value="Genomic_DNA"/>
</dbReference>
<dbReference type="InterPro" id="IPR033396">
    <property type="entry name" value="DUF5107"/>
</dbReference>
<proteinExistence type="predicted"/>
<evidence type="ECO:0000259" key="1">
    <source>
        <dbReference type="Pfam" id="PF17128"/>
    </source>
</evidence>
<dbReference type="Gene3D" id="1.25.40.10">
    <property type="entry name" value="Tetratricopeptide repeat domain"/>
    <property type="match status" value="1"/>
</dbReference>
<feature type="non-terminal residue" evidence="2">
    <location>
        <position position="1"/>
    </location>
</feature>
<name>X1SI55_9ZZZZ</name>
<dbReference type="InterPro" id="IPR019734">
    <property type="entry name" value="TPR_rpt"/>
</dbReference>
<feature type="non-terminal residue" evidence="2">
    <location>
        <position position="272"/>
    </location>
</feature>
<dbReference type="SUPFAM" id="SSF48452">
    <property type="entry name" value="TPR-like"/>
    <property type="match status" value="1"/>
</dbReference>
<dbReference type="InterPro" id="IPR011990">
    <property type="entry name" value="TPR-like_helical_dom_sf"/>
</dbReference>
<organism evidence="2">
    <name type="scientific">marine sediment metagenome</name>
    <dbReference type="NCBI Taxonomy" id="412755"/>
    <lineage>
        <taxon>unclassified sequences</taxon>
        <taxon>metagenomes</taxon>
        <taxon>ecological metagenomes</taxon>
    </lineage>
</organism>
<dbReference type="AlphaFoldDB" id="X1SI55"/>
<dbReference type="SMART" id="SM00028">
    <property type="entry name" value="TPR"/>
    <property type="match status" value="2"/>
</dbReference>
<gene>
    <name evidence="2" type="ORF">S12H4_34666</name>
</gene>
<dbReference type="Pfam" id="PF13432">
    <property type="entry name" value="TPR_16"/>
    <property type="match status" value="1"/>
</dbReference>
<dbReference type="PROSITE" id="PS50005">
    <property type="entry name" value="TPR"/>
    <property type="match status" value="1"/>
</dbReference>
<sequence length="272" mass="30855">HIVRGKKLWTWGTAPAGRLWEKILTGGDLPYFEPQAGGYSDNQPDLHWIMPCETKIFSHFWFPTRDIGVFDYANLEGTLNLELKNGEVLFGWSPTGVNKDAVVILTCDNKEIFRRTMDADPATPFLSEVRIPGKADLYQLRMTVLSSAGDTLLTFRHPTPTNPPLPEQAPPLPAPDEVDSQDLLFVIGEHYNKFRNPGRAKLYYQEALKRDKGDLRSNTALGEILLKDGLYTKALEHFDKSLERDPTFYKAWYFKGLAQLLLGDIRDAEKSL</sequence>
<accession>X1SI55</accession>
<protein>
    <recommendedName>
        <fullName evidence="1">DUF5107 domain-containing protein</fullName>
    </recommendedName>
</protein>